<gene>
    <name evidence="2" type="ORF">AMON00008_LOCUS34748</name>
</gene>
<name>A0A7S4RFH5_9DINO</name>
<organism evidence="2">
    <name type="scientific">Alexandrium monilatum</name>
    <dbReference type="NCBI Taxonomy" id="311494"/>
    <lineage>
        <taxon>Eukaryota</taxon>
        <taxon>Sar</taxon>
        <taxon>Alveolata</taxon>
        <taxon>Dinophyceae</taxon>
        <taxon>Gonyaulacales</taxon>
        <taxon>Pyrocystaceae</taxon>
        <taxon>Alexandrium</taxon>
    </lineage>
</organism>
<sequence>MAGGKLHYSAKKASKLSAEETAKYKEIAAAVSAKGKDKSADPKAAIEKIESCLAKVAEDSKTCTEAATFDTSDSEFVGIVLCGEVVSGGELKVDVDDVYVEEPREVAEDEEDADEEERSLWGDGDKDPAEVDED</sequence>
<protein>
    <submittedName>
        <fullName evidence="2">Uncharacterized protein</fullName>
    </submittedName>
</protein>
<feature type="region of interest" description="Disordered" evidence="1">
    <location>
        <begin position="100"/>
        <end position="134"/>
    </location>
</feature>
<dbReference type="AlphaFoldDB" id="A0A7S4RFH5"/>
<dbReference type="EMBL" id="HBNR01049711">
    <property type="protein sequence ID" value="CAE4612937.1"/>
    <property type="molecule type" value="Transcribed_RNA"/>
</dbReference>
<reference evidence="2" key="1">
    <citation type="submission" date="2021-01" db="EMBL/GenBank/DDBJ databases">
        <authorList>
            <person name="Corre E."/>
            <person name="Pelletier E."/>
            <person name="Niang G."/>
            <person name="Scheremetjew M."/>
            <person name="Finn R."/>
            <person name="Kale V."/>
            <person name="Holt S."/>
            <person name="Cochrane G."/>
            <person name="Meng A."/>
            <person name="Brown T."/>
            <person name="Cohen L."/>
        </authorList>
    </citation>
    <scope>NUCLEOTIDE SEQUENCE</scope>
    <source>
        <strain evidence="2">CCMP3105</strain>
    </source>
</reference>
<accession>A0A7S4RFH5</accession>
<feature type="compositionally biased region" description="Basic and acidic residues" evidence="1">
    <location>
        <begin position="118"/>
        <end position="134"/>
    </location>
</feature>
<evidence type="ECO:0000256" key="1">
    <source>
        <dbReference type="SAM" id="MobiDB-lite"/>
    </source>
</evidence>
<feature type="compositionally biased region" description="Acidic residues" evidence="1">
    <location>
        <begin position="107"/>
        <end position="117"/>
    </location>
</feature>
<proteinExistence type="predicted"/>
<evidence type="ECO:0000313" key="2">
    <source>
        <dbReference type="EMBL" id="CAE4612937.1"/>
    </source>
</evidence>